<dbReference type="EMBL" id="GFAA01001439">
    <property type="protein sequence ID" value="JAU01996.1"/>
    <property type="molecule type" value="mRNA"/>
</dbReference>
<feature type="disulfide bond" evidence="3">
    <location>
        <begin position="208"/>
        <end position="223"/>
    </location>
</feature>
<dbReference type="PROSITE" id="PS50068">
    <property type="entry name" value="LDLRA_2"/>
    <property type="match status" value="2"/>
</dbReference>
<dbReference type="PANTHER" id="PTHR22722:SF5">
    <property type="entry name" value="LOW-DENSITY LIPOPROTEIN RECEPTOR-RELATED PROTEIN 1B"/>
    <property type="match status" value="1"/>
</dbReference>
<name>A0A1E1XRR0_AMBSC</name>
<evidence type="ECO:0000256" key="3">
    <source>
        <dbReference type="PROSITE-ProRule" id="PRU00124"/>
    </source>
</evidence>
<dbReference type="Gene3D" id="4.10.400.10">
    <property type="entry name" value="Low-density Lipoprotein Receptor"/>
    <property type="match status" value="2"/>
</dbReference>
<keyword evidence="5" id="KW-0472">Membrane</keyword>
<evidence type="ECO:0000256" key="5">
    <source>
        <dbReference type="SAM" id="Phobius"/>
    </source>
</evidence>
<feature type="disulfide bond" evidence="2">
    <location>
        <begin position="231"/>
        <end position="248"/>
    </location>
</feature>
<feature type="region of interest" description="Disordered" evidence="4">
    <location>
        <begin position="77"/>
        <end position="141"/>
    </location>
</feature>
<dbReference type="GO" id="GO:0005041">
    <property type="term" value="F:low-density lipoprotein particle receptor activity"/>
    <property type="evidence" value="ECO:0007669"/>
    <property type="project" value="TreeGrafter"/>
</dbReference>
<evidence type="ECO:0000259" key="7">
    <source>
        <dbReference type="PROSITE" id="PS50060"/>
    </source>
</evidence>
<feature type="domain" description="EGF-like" evidence="6">
    <location>
        <begin position="224"/>
        <end position="260"/>
    </location>
</feature>
<feature type="compositionally biased region" description="Low complexity" evidence="4">
    <location>
        <begin position="98"/>
        <end position="109"/>
    </location>
</feature>
<organism evidence="8">
    <name type="scientific">Amblyomma sculptum</name>
    <name type="common">Tick</name>
    <dbReference type="NCBI Taxonomy" id="1581419"/>
    <lineage>
        <taxon>Eukaryota</taxon>
        <taxon>Metazoa</taxon>
        <taxon>Ecdysozoa</taxon>
        <taxon>Arthropoda</taxon>
        <taxon>Chelicerata</taxon>
        <taxon>Arachnida</taxon>
        <taxon>Acari</taxon>
        <taxon>Parasitiformes</taxon>
        <taxon>Ixodida</taxon>
        <taxon>Ixodoidea</taxon>
        <taxon>Ixodidae</taxon>
        <taxon>Amblyomminae</taxon>
        <taxon>Amblyomma</taxon>
    </lineage>
</organism>
<evidence type="ECO:0000256" key="2">
    <source>
        <dbReference type="PROSITE-ProRule" id="PRU00076"/>
    </source>
</evidence>
<feature type="domain" description="MAM" evidence="7">
    <location>
        <begin position="1"/>
        <end position="85"/>
    </location>
</feature>
<dbReference type="GO" id="GO:0005886">
    <property type="term" value="C:plasma membrane"/>
    <property type="evidence" value="ECO:0007669"/>
    <property type="project" value="TreeGrafter"/>
</dbReference>
<keyword evidence="8" id="KW-0675">Receptor</keyword>
<dbReference type="AlphaFoldDB" id="A0A1E1XRR0"/>
<dbReference type="SMART" id="SM00192">
    <property type="entry name" value="LDLa"/>
    <property type="match status" value="2"/>
</dbReference>
<dbReference type="InterPro" id="IPR051221">
    <property type="entry name" value="LDLR-related"/>
</dbReference>
<dbReference type="PROSITE" id="PS00022">
    <property type="entry name" value="EGF_1"/>
    <property type="match status" value="1"/>
</dbReference>
<keyword evidence="5" id="KW-0812">Transmembrane</keyword>
<dbReference type="PRINTS" id="PR00261">
    <property type="entry name" value="LDLRECEPTOR"/>
</dbReference>
<dbReference type="PROSITE" id="PS50060">
    <property type="entry name" value="MAM_2"/>
    <property type="match status" value="1"/>
</dbReference>
<dbReference type="SUPFAM" id="SSF57196">
    <property type="entry name" value="EGF/Laminin"/>
    <property type="match status" value="1"/>
</dbReference>
<evidence type="ECO:0000256" key="4">
    <source>
        <dbReference type="SAM" id="MobiDB-lite"/>
    </source>
</evidence>
<keyword evidence="2" id="KW-0245">EGF-like domain</keyword>
<evidence type="ECO:0000313" key="8">
    <source>
        <dbReference type="EMBL" id="JAU01996.1"/>
    </source>
</evidence>
<proteinExistence type="evidence at transcript level"/>
<protein>
    <submittedName>
        <fullName evidence="8">Putative mam and ldl-receptor class a domain-containing protein</fullName>
    </submittedName>
</protein>
<feature type="disulfide bond" evidence="2">
    <location>
        <begin position="250"/>
        <end position="259"/>
    </location>
</feature>
<feature type="transmembrane region" description="Helical" evidence="5">
    <location>
        <begin position="283"/>
        <end position="305"/>
    </location>
</feature>
<dbReference type="PROSITE" id="PS50026">
    <property type="entry name" value="EGF_3"/>
    <property type="match status" value="1"/>
</dbReference>
<keyword evidence="5" id="KW-1133">Transmembrane helix</keyword>
<dbReference type="SUPFAM" id="SSF57424">
    <property type="entry name" value="LDL receptor-like module"/>
    <property type="match status" value="2"/>
</dbReference>
<dbReference type="InterPro" id="IPR000998">
    <property type="entry name" value="MAM_dom"/>
</dbReference>
<evidence type="ECO:0000259" key="6">
    <source>
        <dbReference type="PROSITE" id="PS50026"/>
    </source>
</evidence>
<feature type="compositionally biased region" description="Low complexity" evidence="4">
    <location>
        <begin position="116"/>
        <end position="134"/>
    </location>
</feature>
<evidence type="ECO:0000256" key="1">
    <source>
        <dbReference type="ARBA" id="ARBA00023157"/>
    </source>
</evidence>
<dbReference type="Gene3D" id="2.60.120.200">
    <property type="match status" value="1"/>
</dbReference>
<comment type="caution">
    <text evidence="2">Lacks conserved residue(s) required for the propagation of feature annotation.</text>
</comment>
<sequence>MYYHMKKESSASLSVTFVDASGAPAGNSTTASATSPTGWKLLAVERTDLPSRFSIIISGKTAETGKVPADVAIDDIDVRPGRCNGVPPVTAAPPPATTTPTPSSSSLPAEQSTKGTTSTPSREESPSVAPTTESPAPPEPILTLDCPKDHFNCRDGINCIPAGLLCDGVRDCPNGIDELCGKTVSCPAGEFFCVSRTPRTCIPRSMICDGKEDCVGGSDESLCKACPPNFCLNDGVCQWTVKEPYPICKCTDGHRGHRCQALETAEPHSDEQKAKDVGSAGPLTAGLLVVTAVIVIAAVVAFVIIRRRRAAKDSPLFLNNPTYDASEERVDIS</sequence>
<dbReference type="GO" id="GO:0043235">
    <property type="term" value="C:receptor complex"/>
    <property type="evidence" value="ECO:0007669"/>
    <property type="project" value="TreeGrafter"/>
</dbReference>
<dbReference type="PANTHER" id="PTHR22722">
    <property type="entry name" value="LOW-DENSITY LIPOPROTEIN RECEPTOR-RELATED PROTEIN 2-RELATED"/>
    <property type="match status" value="1"/>
</dbReference>
<dbReference type="InterPro" id="IPR000742">
    <property type="entry name" value="EGF"/>
</dbReference>
<reference evidence="8" key="2">
    <citation type="journal article" date="2017" name="Front. Cell. Infect. Microbiol.">
        <title>Analysis of the Salivary Gland Transcriptome of Unfed and Partially Fed Amblyomma sculptum Ticks and Descriptive Proteome of the Saliva.</title>
        <authorList>
            <person name="Esteves E."/>
            <person name="Maruyama S.R."/>
            <person name="Kawahara R."/>
            <person name="Fujita A."/>
            <person name="Martins L.A."/>
            <person name="Righi A.A."/>
            <person name="Costa F.B."/>
            <person name="Palmisano G."/>
            <person name="Labruna M.B."/>
            <person name="Sa-Nunes A."/>
            <person name="Ribeiro J.M.C."/>
            <person name="Fogaca A.C."/>
        </authorList>
    </citation>
    <scope>NUCLEOTIDE SEQUENCE</scope>
</reference>
<dbReference type="InterPro" id="IPR002172">
    <property type="entry name" value="LDrepeatLR_classA_rpt"/>
</dbReference>
<dbReference type="CDD" id="cd00112">
    <property type="entry name" value="LDLa"/>
    <property type="match status" value="2"/>
</dbReference>
<reference evidence="8" key="1">
    <citation type="submission" date="2016-09" db="EMBL/GenBank/DDBJ databases">
        <authorList>
            <person name="Capua I."/>
            <person name="De Benedictis P."/>
            <person name="Joannis T."/>
            <person name="Lombin L.H."/>
            <person name="Cattoli G."/>
        </authorList>
    </citation>
    <scope>NUCLEOTIDE SEQUENCE</scope>
</reference>
<dbReference type="Pfam" id="PF00057">
    <property type="entry name" value="Ldl_recept_a"/>
    <property type="match status" value="2"/>
</dbReference>
<dbReference type="InterPro" id="IPR036055">
    <property type="entry name" value="LDL_receptor-like_sf"/>
</dbReference>
<keyword evidence="1 2" id="KW-1015">Disulfide bond</keyword>
<dbReference type="Gene3D" id="2.10.25.10">
    <property type="entry name" value="Laminin"/>
    <property type="match status" value="1"/>
</dbReference>
<accession>A0A1E1XRR0</accession>